<dbReference type="InterPro" id="IPR017871">
    <property type="entry name" value="ABC_transporter-like_CS"/>
</dbReference>
<evidence type="ECO:0000313" key="11">
    <source>
        <dbReference type="EMBL" id="QGG80084.1"/>
    </source>
</evidence>
<gene>
    <name evidence="11" type="ORF">GH975_05655</name>
</gene>
<protein>
    <recommendedName>
        <fullName evidence="8">ABC-type dipeptide transporter</fullName>
        <ecNumber evidence="8">7.4.2.9</ecNumber>
    </recommendedName>
</protein>
<comment type="catalytic activity">
    <reaction evidence="9">
        <text>a dipeptide(out) + ATP + H2O = a dipeptide(in) + ADP + phosphate + H(+)</text>
        <dbReference type="Rhea" id="RHEA:23120"/>
        <dbReference type="ChEBI" id="CHEBI:15377"/>
        <dbReference type="ChEBI" id="CHEBI:15378"/>
        <dbReference type="ChEBI" id="CHEBI:30616"/>
        <dbReference type="ChEBI" id="CHEBI:43474"/>
        <dbReference type="ChEBI" id="CHEBI:90799"/>
        <dbReference type="ChEBI" id="CHEBI:456216"/>
        <dbReference type="EC" id="7.4.2.9"/>
    </reaction>
</comment>
<dbReference type="PANTHER" id="PTHR43297:SF2">
    <property type="entry name" value="DIPEPTIDE TRANSPORT ATP-BINDING PROTEIN DPPD"/>
    <property type="match status" value="1"/>
</dbReference>
<reference evidence="11 12" key="1">
    <citation type="submission" date="2019-11" db="EMBL/GenBank/DDBJ databases">
        <authorList>
            <person name="Khan S.A."/>
            <person name="Jeon C.O."/>
            <person name="Chun B.H."/>
        </authorList>
    </citation>
    <scope>NUCLEOTIDE SEQUENCE [LARGE SCALE GENOMIC DNA]</scope>
    <source>
        <strain evidence="11 12">IMCC 1097</strain>
    </source>
</reference>
<dbReference type="GO" id="GO:0055085">
    <property type="term" value="P:transmembrane transport"/>
    <property type="evidence" value="ECO:0007669"/>
    <property type="project" value="UniProtKB-ARBA"/>
</dbReference>
<evidence type="ECO:0000259" key="10">
    <source>
        <dbReference type="PROSITE" id="PS50893"/>
    </source>
</evidence>
<keyword evidence="6 11" id="KW-0067">ATP-binding</keyword>
<dbReference type="GO" id="GO:0005886">
    <property type="term" value="C:plasma membrane"/>
    <property type="evidence" value="ECO:0007669"/>
    <property type="project" value="UniProtKB-SubCell"/>
</dbReference>
<dbReference type="PANTHER" id="PTHR43297">
    <property type="entry name" value="OLIGOPEPTIDE TRANSPORT ATP-BINDING PROTEIN APPD"/>
    <property type="match status" value="1"/>
</dbReference>
<dbReference type="InterPro" id="IPR003593">
    <property type="entry name" value="AAA+_ATPase"/>
</dbReference>
<dbReference type="NCBIfam" id="TIGR01727">
    <property type="entry name" value="oligo_HPY"/>
    <property type="match status" value="1"/>
</dbReference>
<keyword evidence="3" id="KW-0813">Transport</keyword>
<dbReference type="SUPFAM" id="SSF52540">
    <property type="entry name" value="P-loop containing nucleoside triphosphate hydrolases"/>
    <property type="match status" value="1"/>
</dbReference>
<dbReference type="PROSITE" id="PS50893">
    <property type="entry name" value="ABC_TRANSPORTER_2"/>
    <property type="match status" value="1"/>
</dbReference>
<dbReference type="Proteomes" id="UP000388235">
    <property type="component" value="Chromosome"/>
</dbReference>
<evidence type="ECO:0000256" key="8">
    <source>
        <dbReference type="ARBA" id="ARBA00038852"/>
    </source>
</evidence>
<dbReference type="KEGG" id="llp:GH975_05655"/>
<feature type="domain" description="ABC transporter" evidence="10">
    <location>
        <begin position="4"/>
        <end position="248"/>
    </location>
</feature>
<dbReference type="EC" id="7.4.2.9" evidence="8"/>
<dbReference type="Pfam" id="PF00005">
    <property type="entry name" value="ABC_tran"/>
    <property type="match status" value="1"/>
</dbReference>
<evidence type="ECO:0000256" key="9">
    <source>
        <dbReference type="ARBA" id="ARBA00047356"/>
    </source>
</evidence>
<dbReference type="EMBL" id="CP045871">
    <property type="protein sequence ID" value="QGG80084.1"/>
    <property type="molecule type" value="Genomic_DNA"/>
</dbReference>
<organism evidence="11 12">
    <name type="scientific">Litorivicinus lipolyticus</name>
    <dbReference type="NCBI Taxonomy" id="418701"/>
    <lineage>
        <taxon>Bacteria</taxon>
        <taxon>Pseudomonadati</taxon>
        <taxon>Pseudomonadota</taxon>
        <taxon>Gammaproteobacteria</taxon>
        <taxon>Oceanospirillales</taxon>
        <taxon>Litorivicinaceae</taxon>
        <taxon>Litorivicinus</taxon>
    </lineage>
</organism>
<dbReference type="GO" id="GO:0016887">
    <property type="term" value="F:ATP hydrolysis activity"/>
    <property type="evidence" value="ECO:0007669"/>
    <property type="project" value="InterPro"/>
</dbReference>
<evidence type="ECO:0000256" key="3">
    <source>
        <dbReference type="ARBA" id="ARBA00022448"/>
    </source>
</evidence>
<evidence type="ECO:0000256" key="4">
    <source>
        <dbReference type="ARBA" id="ARBA00022475"/>
    </source>
</evidence>
<keyword evidence="4" id="KW-1003">Cell membrane</keyword>
<sequence>MSVLRVEDLSVQFPSRRGTLTALDGVTFDLQAGEILGLVGESGAGKSMTGAALLGLLEPPGRISGGRIFFQDERVDLAPEAFRGHRIGMVFQDPLTSLNPLKTVGDQLIETLRWHRDLTGAQARREAGELLTEVGLDPSRLDAYPHEFSGGMRQRVVIALALAPRPAVLVADEPTTALDVSIQAQILELLKRLCRERGTAVILITHDMGVVAQTTDRVGVLYAGRLVEVGTTAQVINAPKHPYTRGLMASTPTLAGSVDQDLYQIPGSMPRLDQIPVGCAFNPRCEHVSERCLRERPRLDNGRACFWSEGT</sequence>
<dbReference type="FunFam" id="3.40.50.300:FF:000016">
    <property type="entry name" value="Oligopeptide ABC transporter ATP-binding component"/>
    <property type="match status" value="1"/>
</dbReference>
<evidence type="ECO:0000256" key="2">
    <source>
        <dbReference type="ARBA" id="ARBA00005417"/>
    </source>
</evidence>
<dbReference type="CDD" id="cd03257">
    <property type="entry name" value="ABC_NikE_OppD_transporters"/>
    <property type="match status" value="1"/>
</dbReference>
<keyword evidence="5" id="KW-0547">Nucleotide-binding</keyword>
<dbReference type="InterPro" id="IPR027417">
    <property type="entry name" value="P-loop_NTPase"/>
</dbReference>
<dbReference type="InterPro" id="IPR013563">
    <property type="entry name" value="Oligopep_ABC_C"/>
</dbReference>
<comment type="subcellular location">
    <subcellularLocation>
        <location evidence="1">Cell inner membrane</location>
        <topology evidence="1">Peripheral membrane protein</topology>
    </subcellularLocation>
</comment>
<dbReference type="PROSITE" id="PS00211">
    <property type="entry name" value="ABC_TRANSPORTER_1"/>
    <property type="match status" value="1"/>
</dbReference>
<evidence type="ECO:0000256" key="1">
    <source>
        <dbReference type="ARBA" id="ARBA00004417"/>
    </source>
</evidence>
<dbReference type="Gene3D" id="3.40.50.300">
    <property type="entry name" value="P-loop containing nucleotide triphosphate hydrolases"/>
    <property type="match status" value="1"/>
</dbReference>
<name>A0A5Q2QAM9_9GAMM</name>
<dbReference type="InterPro" id="IPR003439">
    <property type="entry name" value="ABC_transporter-like_ATP-bd"/>
</dbReference>
<evidence type="ECO:0000313" key="12">
    <source>
        <dbReference type="Proteomes" id="UP000388235"/>
    </source>
</evidence>
<evidence type="ECO:0000256" key="7">
    <source>
        <dbReference type="ARBA" id="ARBA00023136"/>
    </source>
</evidence>
<dbReference type="GO" id="GO:0005524">
    <property type="term" value="F:ATP binding"/>
    <property type="evidence" value="ECO:0007669"/>
    <property type="project" value="UniProtKB-KW"/>
</dbReference>
<dbReference type="RefSeq" id="WP_153713588.1">
    <property type="nucleotide sequence ID" value="NZ_CP045871.1"/>
</dbReference>
<evidence type="ECO:0000256" key="6">
    <source>
        <dbReference type="ARBA" id="ARBA00022840"/>
    </source>
</evidence>
<dbReference type="GO" id="GO:0015833">
    <property type="term" value="P:peptide transport"/>
    <property type="evidence" value="ECO:0007669"/>
    <property type="project" value="InterPro"/>
</dbReference>
<dbReference type="AlphaFoldDB" id="A0A5Q2QAM9"/>
<accession>A0A5Q2QAM9</accession>
<dbReference type="SMART" id="SM00382">
    <property type="entry name" value="AAA"/>
    <property type="match status" value="1"/>
</dbReference>
<dbReference type="InterPro" id="IPR050388">
    <property type="entry name" value="ABC_Ni/Peptide_Import"/>
</dbReference>
<dbReference type="Pfam" id="PF08352">
    <property type="entry name" value="oligo_HPY"/>
    <property type="match status" value="1"/>
</dbReference>
<comment type="similarity">
    <text evidence="2">Belongs to the ABC transporter superfamily.</text>
</comment>
<keyword evidence="12" id="KW-1185">Reference proteome</keyword>
<keyword evidence="7" id="KW-0472">Membrane</keyword>
<proteinExistence type="inferred from homology"/>
<dbReference type="OrthoDB" id="9784450at2"/>
<evidence type="ECO:0000256" key="5">
    <source>
        <dbReference type="ARBA" id="ARBA00022741"/>
    </source>
</evidence>